<protein>
    <submittedName>
        <fullName evidence="2">Uncharacterized protein</fullName>
    </submittedName>
</protein>
<reference evidence="3" key="1">
    <citation type="journal article" date="2013" name="Genome Announc.">
        <title>Draft genome sequence of Pseudozyma brasiliensis sp. nov. strain GHG001, a high producer of endo-1,4-xylanase isolated from an insect pest of sugarcane.</title>
        <authorList>
            <person name="Oliveira J.V.D.C."/>
            <person name="dos Santos R.A.C."/>
            <person name="Borges T.A."/>
            <person name="Riano-Pachon D.M."/>
            <person name="Goldman G.H."/>
        </authorList>
    </citation>
    <scope>NUCLEOTIDE SEQUENCE [LARGE SCALE GENOMIC DNA]</scope>
    <source>
        <strain evidence="3">GHG001</strain>
    </source>
</reference>
<feature type="compositionally biased region" description="Polar residues" evidence="1">
    <location>
        <begin position="144"/>
        <end position="154"/>
    </location>
</feature>
<dbReference type="eggNOG" id="ENOG502R22R">
    <property type="taxonomic scope" value="Eukaryota"/>
</dbReference>
<feature type="compositionally biased region" description="Basic and acidic residues" evidence="1">
    <location>
        <begin position="71"/>
        <end position="83"/>
    </location>
</feature>
<evidence type="ECO:0000256" key="1">
    <source>
        <dbReference type="SAM" id="MobiDB-lite"/>
    </source>
</evidence>
<dbReference type="EMBL" id="KI545884">
    <property type="protein sequence ID" value="EST05829.1"/>
    <property type="molecule type" value="Genomic_DNA"/>
</dbReference>
<feature type="region of interest" description="Disordered" evidence="1">
    <location>
        <begin position="283"/>
        <end position="308"/>
    </location>
</feature>
<feature type="compositionally biased region" description="Acidic residues" evidence="1">
    <location>
        <begin position="115"/>
        <end position="124"/>
    </location>
</feature>
<feature type="compositionally biased region" description="Basic and acidic residues" evidence="1">
    <location>
        <begin position="290"/>
        <end position="299"/>
    </location>
</feature>
<keyword evidence="3" id="KW-1185">Reference proteome</keyword>
<feature type="compositionally biased region" description="Basic and acidic residues" evidence="1">
    <location>
        <begin position="194"/>
        <end position="208"/>
    </location>
</feature>
<dbReference type="GeneID" id="27421037"/>
<dbReference type="OrthoDB" id="2547118at2759"/>
<evidence type="ECO:0000313" key="3">
    <source>
        <dbReference type="Proteomes" id="UP000019377"/>
    </source>
</evidence>
<dbReference type="OMA" id="FDAHLHF"/>
<proteinExistence type="predicted"/>
<name>V5EUL4_KALBG</name>
<feature type="region of interest" description="Disordered" evidence="1">
    <location>
        <begin position="1"/>
        <end position="43"/>
    </location>
</feature>
<organism evidence="2 3">
    <name type="scientific">Kalmanozyma brasiliensis (strain GHG001)</name>
    <name type="common">Yeast</name>
    <name type="synonym">Pseudozyma brasiliensis</name>
    <dbReference type="NCBI Taxonomy" id="1365824"/>
    <lineage>
        <taxon>Eukaryota</taxon>
        <taxon>Fungi</taxon>
        <taxon>Dikarya</taxon>
        <taxon>Basidiomycota</taxon>
        <taxon>Ustilaginomycotina</taxon>
        <taxon>Ustilaginomycetes</taxon>
        <taxon>Ustilaginales</taxon>
        <taxon>Ustilaginaceae</taxon>
        <taxon>Kalmanozyma</taxon>
    </lineage>
</organism>
<dbReference type="Proteomes" id="UP000019377">
    <property type="component" value="Unassembled WGS sequence"/>
</dbReference>
<gene>
    <name evidence="2" type="ORF">PSEUBRA_SCAF4g04963</name>
</gene>
<dbReference type="AlphaFoldDB" id="V5EUL4"/>
<dbReference type="RefSeq" id="XP_016290818.1">
    <property type="nucleotide sequence ID" value="XM_016438344.1"/>
</dbReference>
<feature type="compositionally biased region" description="Basic residues" evidence="1">
    <location>
        <begin position="134"/>
        <end position="143"/>
    </location>
</feature>
<sequence>MLATTEDLQVSVRPDHQRRSYSDSFKPKVTPPKHNPAPKVKKALKQAACLDSADEIQVIDDQQAAIPIRAGADHRQSDRHSDLDIGSVHLRKRRSSPLFERRKRDDLDLLGDFSESSDDDEDDYNGAHDQDRRGRGRRTKPLQHSRQTSPSQEQQHYDYAAVGRGTYSPQLGHHPTRGCSPHGRHTWAQLNGDIGKDVDRPSVKDFKNTRRSPRMPPAFPSGLEHEALVFDNFEDVSPCSSISEQEHEQESYDPFDAHLHFVRPAMPICTNAGAFAALEPFATPASSPRDSLHESRDAEGASGTLKRYRLGHHRTVSDVLSPTSFASTMDARSIRRRATVGSEAAYRLPTFDRRAS</sequence>
<feature type="region of interest" description="Disordered" evidence="1">
    <location>
        <begin position="192"/>
        <end position="218"/>
    </location>
</feature>
<dbReference type="HOGENOM" id="CLU_048129_0_0_1"/>
<accession>V5EUL4</accession>
<evidence type="ECO:0000313" key="2">
    <source>
        <dbReference type="EMBL" id="EST05829.1"/>
    </source>
</evidence>
<feature type="region of interest" description="Disordered" evidence="1">
    <location>
        <begin position="67"/>
        <end position="155"/>
    </location>
</feature>